<dbReference type="SMART" id="SM00418">
    <property type="entry name" value="HTH_ARSR"/>
    <property type="match status" value="1"/>
</dbReference>
<feature type="domain" description="HTH arsR-type" evidence="1">
    <location>
        <begin position="1"/>
        <end position="94"/>
    </location>
</feature>
<dbReference type="InterPro" id="IPR036388">
    <property type="entry name" value="WH-like_DNA-bd_sf"/>
</dbReference>
<dbReference type="NCBIfam" id="NF033788">
    <property type="entry name" value="HTH_metalloreg"/>
    <property type="match status" value="1"/>
</dbReference>
<dbReference type="SUPFAM" id="SSF46785">
    <property type="entry name" value="Winged helix' DNA-binding domain"/>
    <property type="match status" value="1"/>
</dbReference>
<evidence type="ECO:0000259" key="1">
    <source>
        <dbReference type="PROSITE" id="PS50987"/>
    </source>
</evidence>
<dbReference type="EMBL" id="BSNK01000001">
    <property type="protein sequence ID" value="GLQ22326.1"/>
    <property type="molecule type" value="Genomic_DNA"/>
</dbReference>
<gene>
    <name evidence="2" type="ORF">GCM10007853_02000</name>
</gene>
<reference evidence="2" key="2">
    <citation type="submission" date="2023-01" db="EMBL/GenBank/DDBJ databases">
        <title>Draft genome sequence of Algimonas ampicilliniresistens strain NBRC 108219.</title>
        <authorList>
            <person name="Sun Q."/>
            <person name="Mori K."/>
        </authorList>
    </citation>
    <scope>NUCLEOTIDE SEQUENCE</scope>
    <source>
        <strain evidence="2">NBRC 108219</strain>
    </source>
</reference>
<dbReference type="PRINTS" id="PR00778">
    <property type="entry name" value="HTHARSR"/>
</dbReference>
<dbReference type="RefSeq" id="WP_284386647.1">
    <property type="nucleotide sequence ID" value="NZ_BSNK01000001.1"/>
</dbReference>
<sequence>MSHDIQMSAQPIFRGLADPTRREIVTLLARESRSVSEIAGEFPISRNAIVKHLRVLEDSGLVVTETSGRERINHLDPHGLKLAFDWLSDFNQFWDAKLLDLKTAVEEDVYDTPNP</sequence>
<comment type="caution">
    <text evidence="2">The sequence shown here is derived from an EMBL/GenBank/DDBJ whole genome shotgun (WGS) entry which is preliminary data.</text>
</comment>
<protein>
    <submittedName>
        <fullName evidence="2">Transcriptional regulator</fullName>
    </submittedName>
</protein>
<reference evidence="2" key="1">
    <citation type="journal article" date="2014" name="Int. J. Syst. Evol. Microbiol.">
        <title>Complete genome of a new Firmicutes species belonging to the dominant human colonic microbiota ('Ruminococcus bicirculans') reveals two chromosomes and a selective capacity to utilize plant glucans.</title>
        <authorList>
            <consortium name="NISC Comparative Sequencing Program"/>
            <person name="Wegmann U."/>
            <person name="Louis P."/>
            <person name="Goesmann A."/>
            <person name="Henrissat B."/>
            <person name="Duncan S.H."/>
            <person name="Flint H.J."/>
        </authorList>
    </citation>
    <scope>NUCLEOTIDE SEQUENCE</scope>
    <source>
        <strain evidence="2">NBRC 108219</strain>
    </source>
</reference>
<dbReference type="InterPro" id="IPR001845">
    <property type="entry name" value="HTH_ArsR_DNA-bd_dom"/>
</dbReference>
<dbReference type="Proteomes" id="UP001161391">
    <property type="component" value="Unassembled WGS sequence"/>
</dbReference>
<dbReference type="PROSITE" id="PS50987">
    <property type="entry name" value="HTH_ARSR_2"/>
    <property type="match status" value="1"/>
</dbReference>
<dbReference type="PANTHER" id="PTHR38600">
    <property type="entry name" value="TRANSCRIPTIONAL REGULATORY PROTEIN"/>
    <property type="match status" value="1"/>
</dbReference>
<dbReference type="InterPro" id="IPR036390">
    <property type="entry name" value="WH_DNA-bd_sf"/>
</dbReference>
<organism evidence="2 3">
    <name type="scientific">Algimonas ampicilliniresistens</name>
    <dbReference type="NCBI Taxonomy" id="1298735"/>
    <lineage>
        <taxon>Bacteria</taxon>
        <taxon>Pseudomonadati</taxon>
        <taxon>Pseudomonadota</taxon>
        <taxon>Alphaproteobacteria</taxon>
        <taxon>Maricaulales</taxon>
        <taxon>Robiginitomaculaceae</taxon>
        <taxon>Algimonas</taxon>
    </lineage>
</organism>
<dbReference type="PANTHER" id="PTHR38600:SF2">
    <property type="entry name" value="SLL0088 PROTEIN"/>
    <property type="match status" value="1"/>
</dbReference>
<proteinExistence type="predicted"/>
<accession>A0ABQ5V6X9</accession>
<dbReference type="Gene3D" id="1.10.10.10">
    <property type="entry name" value="Winged helix-like DNA-binding domain superfamily/Winged helix DNA-binding domain"/>
    <property type="match status" value="1"/>
</dbReference>
<dbReference type="InterPro" id="IPR011991">
    <property type="entry name" value="ArsR-like_HTH"/>
</dbReference>
<name>A0ABQ5V6X9_9PROT</name>
<keyword evidence="3" id="KW-1185">Reference proteome</keyword>
<dbReference type="CDD" id="cd00090">
    <property type="entry name" value="HTH_ARSR"/>
    <property type="match status" value="1"/>
</dbReference>
<dbReference type="Pfam" id="PF12840">
    <property type="entry name" value="HTH_20"/>
    <property type="match status" value="1"/>
</dbReference>
<evidence type="ECO:0000313" key="3">
    <source>
        <dbReference type="Proteomes" id="UP001161391"/>
    </source>
</evidence>
<evidence type="ECO:0000313" key="2">
    <source>
        <dbReference type="EMBL" id="GLQ22326.1"/>
    </source>
</evidence>